<dbReference type="InterPro" id="IPR018698">
    <property type="entry name" value="VWA-like_dom"/>
</dbReference>
<dbReference type="SUPFAM" id="SSF53300">
    <property type="entry name" value="vWA-like"/>
    <property type="match status" value="1"/>
</dbReference>
<dbReference type="PANTHER" id="PTHR38730:SF1">
    <property type="entry name" value="SLL7028 PROTEIN"/>
    <property type="match status" value="1"/>
</dbReference>
<dbReference type="AlphaFoldDB" id="A0AAE6IL67"/>
<dbReference type="PANTHER" id="PTHR38730">
    <property type="entry name" value="SLL7028 PROTEIN"/>
    <property type="match status" value="1"/>
</dbReference>
<evidence type="ECO:0000259" key="1">
    <source>
        <dbReference type="Pfam" id="PF09967"/>
    </source>
</evidence>
<dbReference type="GeneID" id="61187327"/>
<organism evidence="3 4">
    <name type="scientific">Leuconostoc carnosum</name>
    <dbReference type="NCBI Taxonomy" id="1252"/>
    <lineage>
        <taxon>Bacteria</taxon>
        <taxon>Bacillati</taxon>
        <taxon>Bacillota</taxon>
        <taxon>Bacilli</taxon>
        <taxon>Lactobacillales</taxon>
        <taxon>Lactobacillaceae</taxon>
        <taxon>Leuconostoc</taxon>
    </lineage>
</organism>
<dbReference type="Pfam" id="PF09967">
    <property type="entry name" value="DUF2201"/>
    <property type="match status" value="1"/>
</dbReference>
<reference evidence="3 4" key="1">
    <citation type="submission" date="2019-06" db="EMBL/GenBank/DDBJ databases">
        <title>Genome analyses of bacteria isolated from kimchi.</title>
        <authorList>
            <person name="Lee S."/>
            <person name="Ahn S."/>
            <person name="Roh S."/>
        </authorList>
    </citation>
    <scope>NUCLEOTIDE SEQUENCE [LARGE SCALE GENOMIC DNA]</scope>
    <source>
        <strain evidence="3 4">CBA3620</strain>
    </source>
</reference>
<proteinExistence type="predicted"/>
<dbReference type="RefSeq" id="WP_014974847.1">
    <property type="nucleotide sequence ID" value="NZ_CP042374.1"/>
</dbReference>
<feature type="domain" description="Putative metallopeptidase" evidence="2">
    <location>
        <begin position="17"/>
        <end position="249"/>
    </location>
</feature>
<dbReference type="Pfam" id="PF13203">
    <property type="entry name" value="DUF2201_N"/>
    <property type="match status" value="1"/>
</dbReference>
<evidence type="ECO:0000259" key="2">
    <source>
        <dbReference type="Pfam" id="PF13203"/>
    </source>
</evidence>
<dbReference type="InterPro" id="IPR025154">
    <property type="entry name" value="Put_metallopeptidase_dom"/>
</dbReference>
<evidence type="ECO:0000313" key="3">
    <source>
        <dbReference type="EMBL" id="QEA33732.1"/>
    </source>
</evidence>
<name>A0AAE6IL67_LEUCA</name>
<dbReference type="Proteomes" id="UP000321332">
    <property type="component" value="Chromosome"/>
</dbReference>
<accession>A0AAE6IL67</accession>
<dbReference type="InterPro" id="IPR036465">
    <property type="entry name" value="vWFA_dom_sf"/>
</dbReference>
<sequence>MNAEDRDKLIVDGIKTLLDVAPLYGNVIMNLARENNDTASNALSLKWQANQWHLVINPILLTTYFINHTQIALAFAHEALHVIWQHPIRYADERIKSPNLIDWGTDLAVNQYLPIALGMLPGAVTLQTILGLYGKMLPIEQDSAEYIALLSELTENQPARGPKPVDGHGDWASAGQGIDEATSALNFVIEKATEDTNRSGRGDIGTAVLKKIASVTAPKRHWQAILRTGISQLPTKKKASHSRFNRRQAYRLDLPGSVSEYEAQVTVFIDNSASISDHQAGVMLANARQIIQQFDVEVTFFSFDTTVHEIKNIKQWQRQAGGGTQFQSIFDTLKVRKFNPKHTVVVILTDGDGEETVLSTKFRQVYWLLLSDHKLSILEPFGKIMNL</sequence>
<protein>
    <submittedName>
        <fullName evidence="3">Peptidase</fullName>
    </submittedName>
</protein>
<evidence type="ECO:0000313" key="4">
    <source>
        <dbReference type="Proteomes" id="UP000321332"/>
    </source>
</evidence>
<gene>
    <name evidence="3" type="ORF">FGL89_06165</name>
</gene>
<feature type="domain" description="VWA-like" evidence="1">
    <location>
        <begin position="265"/>
        <end position="387"/>
    </location>
</feature>
<dbReference type="EMBL" id="CP042374">
    <property type="protein sequence ID" value="QEA33732.1"/>
    <property type="molecule type" value="Genomic_DNA"/>
</dbReference>
<dbReference type="OMA" id="FNRRQPA"/>